<protein>
    <submittedName>
        <fullName evidence="1">Uncharacterized protein</fullName>
    </submittedName>
</protein>
<reference evidence="1" key="2">
    <citation type="journal article" date="2020" name="Nat. Commun.">
        <title>Large-scale genome sequencing of mycorrhizal fungi provides insights into the early evolution of symbiotic traits.</title>
        <authorList>
            <person name="Miyauchi S."/>
            <person name="Kiss E."/>
            <person name="Kuo A."/>
            <person name="Drula E."/>
            <person name="Kohler A."/>
            <person name="Sanchez-Garcia M."/>
            <person name="Morin E."/>
            <person name="Andreopoulos B."/>
            <person name="Barry K.W."/>
            <person name="Bonito G."/>
            <person name="Buee M."/>
            <person name="Carver A."/>
            <person name="Chen C."/>
            <person name="Cichocki N."/>
            <person name="Clum A."/>
            <person name="Culley D."/>
            <person name="Crous P.W."/>
            <person name="Fauchery L."/>
            <person name="Girlanda M."/>
            <person name="Hayes R.D."/>
            <person name="Keri Z."/>
            <person name="LaButti K."/>
            <person name="Lipzen A."/>
            <person name="Lombard V."/>
            <person name="Magnuson J."/>
            <person name="Maillard F."/>
            <person name="Murat C."/>
            <person name="Nolan M."/>
            <person name="Ohm R.A."/>
            <person name="Pangilinan J."/>
            <person name="Pereira M.F."/>
            <person name="Perotto S."/>
            <person name="Peter M."/>
            <person name="Pfister S."/>
            <person name="Riley R."/>
            <person name="Sitrit Y."/>
            <person name="Stielow J.B."/>
            <person name="Szollosi G."/>
            <person name="Zifcakova L."/>
            <person name="Stursova M."/>
            <person name="Spatafora J.W."/>
            <person name="Tedersoo L."/>
            <person name="Vaario L.M."/>
            <person name="Yamada A."/>
            <person name="Yan M."/>
            <person name="Wang P."/>
            <person name="Xu J."/>
            <person name="Bruns T."/>
            <person name="Baldrian P."/>
            <person name="Vilgalys R."/>
            <person name="Dunand C."/>
            <person name="Henrissat B."/>
            <person name="Grigoriev I.V."/>
            <person name="Hibbett D."/>
            <person name="Nagy L.G."/>
            <person name="Martin F.M."/>
        </authorList>
    </citation>
    <scope>NUCLEOTIDE SEQUENCE</scope>
    <source>
        <strain evidence="1">P2</strain>
    </source>
</reference>
<accession>A0ACB6Z7L9</accession>
<keyword evidence="2" id="KW-1185">Reference proteome</keyword>
<comment type="caution">
    <text evidence="1">The sequence shown here is derived from an EMBL/GenBank/DDBJ whole genome shotgun (WGS) entry which is preliminary data.</text>
</comment>
<dbReference type="Proteomes" id="UP000886501">
    <property type="component" value="Unassembled WGS sequence"/>
</dbReference>
<organism evidence="1 2">
    <name type="scientific">Thelephora ganbajun</name>
    <name type="common">Ganba fungus</name>
    <dbReference type="NCBI Taxonomy" id="370292"/>
    <lineage>
        <taxon>Eukaryota</taxon>
        <taxon>Fungi</taxon>
        <taxon>Dikarya</taxon>
        <taxon>Basidiomycota</taxon>
        <taxon>Agaricomycotina</taxon>
        <taxon>Agaricomycetes</taxon>
        <taxon>Thelephorales</taxon>
        <taxon>Thelephoraceae</taxon>
        <taxon>Thelephora</taxon>
    </lineage>
</organism>
<evidence type="ECO:0000313" key="2">
    <source>
        <dbReference type="Proteomes" id="UP000886501"/>
    </source>
</evidence>
<dbReference type="EMBL" id="MU118080">
    <property type="protein sequence ID" value="KAF9645729.1"/>
    <property type="molecule type" value="Genomic_DNA"/>
</dbReference>
<sequence length="190" mass="21384">MYLVQCDLAPQLPFLPSVRGTAPPMSSLLPRPTLTCTQCPLYVQLLIFPWSLNITIQSVGGLNQQGHGWRPSAARHPFQRSLGSYRHRQLSPNLASFQDRLQYATYNLARPLSRWLSFQDYEHRCARGSQRHYYAEIHVPPSLARTPSPTSLCADPESISRTLARRRLRSHSICAGGVTPHQRANVTGVL</sequence>
<evidence type="ECO:0000313" key="1">
    <source>
        <dbReference type="EMBL" id="KAF9645729.1"/>
    </source>
</evidence>
<gene>
    <name evidence="1" type="ORF">BDM02DRAFT_471342</name>
</gene>
<reference evidence="1" key="1">
    <citation type="submission" date="2019-10" db="EMBL/GenBank/DDBJ databases">
        <authorList>
            <consortium name="DOE Joint Genome Institute"/>
            <person name="Kuo A."/>
            <person name="Miyauchi S."/>
            <person name="Kiss E."/>
            <person name="Drula E."/>
            <person name="Kohler A."/>
            <person name="Sanchez-Garcia M."/>
            <person name="Andreopoulos B."/>
            <person name="Barry K.W."/>
            <person name="Bonito G."/>
            <person name="Buee M."/>
            <person name="Carver A."/>
            <person name="Chen C."/>
            <person name="Cichocki N."/>
            <person name="Clum A."/>
            <person name="Culley D."/>
            <person name="Crous P.W."/>
            <person name="Fauchery L."/>
            <person name="Girlanda M."/>
            <person name="Hayes R."/>
            <person name="Keri Z."/>
            <person name="Labutti K."/>
            <person name="Lipzen A."/>
            <person name="Lombard V."/>
            <person name="Magnuson J."/>
            <person name="Maillard F."/>
            <person name="Morin E."/>
            <person name="Murat C."/>
            <person name="Nolan M."/>
            <person name="Ohm R."/>
            <person name="Pangilinan J."/>
            <person name="Pereira M."/>
            <person name="Perotto S."/>
            <person name="Peter M."/>
            <person name="Riley R."/>
            <person name="Sitrit Y."/>
            <person name="Stielow B."/>
            <person name="Szollosi G."/>
            <person name="Zifcakova L."/>
            <person name="Stursova M."/>
            <person name="Spatafora J.W."/>
            <person name="Tedersoo L."/>
            <person name="Vaario L.-M."/>
            <person name="Yamada A."/>
            <person name="Yan M."/>
            <person name="Wang P."/>
            <person name="Xu J."/>
            <person name="Bruns T."/>
            <person name="Baldrian P."/>
            <person name="Vilgalys R."/>
            <person name="Henrissat B."/>
            <person name="Grigoriev I.V."/>
            <person name="Hibbett D."/>
            <person name="Nagy L.G."/>
            <person name="Martin F.M."/>
        </authorList>
    </citation>
    <scope>NUCLEOTIDE SEQUENCE</scope>
    <source>
        <strain evidence="1">P2</strain>
    </source>
</reference>
<proteinExistence type="predicted"/>
<name>A0ACB6Z7L9_THEGA</name>